<evidence type="ECO:0000313" key="2">
    <source>
        <dbReference type="Proteomes" id="UP000033722"/>
    </source>
</evidence>
<comment type="caution">
    <text evidence="1">The sequence shown here is derived from an EMBL/GenBank/DDBJ whole genome shotgun (WGS) entry which is preliminary data.</text>
</comment>
<evidence type="ECO:0000313" key="1">
    <source>
        <dbReference type="EMBL" id="KJV87851.1"/>
    </source>
</evidence>
<protein>
    <submittedName>
        <fullName evidence="1">Putative membrane domain protein</fullName>
    </submittedName>
</protein>
<gene>
    <name evidence="1" type="ORF">APHCRT_0280</name>
</gene>
<reference evidence="1 2" key="1">
    <citation type="submission" date="2015-01" db="EMBL/GenBank/DDBJ databases">
        <title>Genome Sequencing of Rickettsiales.</title>
        <authorList>
            <person name="Daugherty S.C."/>
            <person name="Su Q."/>
            <person name="Abolude K."/>
            <person name="Beier-Sexton M."/>
            <person name="Carlyon J.A."/>
            <person name="Carter R."/>
            <person name="Day N.P."/>
            <person name="Dumler S.J."/>
            <person name="Dyachenko V."/>
            <person name="Godinez A."/>
            <person name="Kurtti T.J."/>
            <person name="Lichay M."/>
            <person name="Mullins K.E."/>
            <person name="Ott S."/>
            <person name="Pappas-Brown V."/>
            <person name="Paris D.H."/>
            <person name="Patel P."/>
            <person name="Richards A.L."/>
            <person name="Sadzewicz L."/>
            <person name="Sears K."/>
            <person name="Seidman D."/>
            <person name="Sengamalay N."/>
            <person name="Stenos J."/>
            <person name="Tallon L.J."/>
            <person name="Vincent G."/>
            <person name="Fraser C.M."/>
            <person name="Munderloh U."/>
            <person name="Dunning-Hotopp J.C."/>
        </authorList>
    </citation>
    <scope>NUCLEOTIDE SEQUENCE [LARGE SCALE GENOMIC DNA]</scope>
    <source>
        <strain evidence="1 2">CRT53-1</strain>
    </source>
</reference>
<dbReference type="PATRIC" id="fig|1359157.3.peg.1749"/>
<name>A0A0F3Q6P5_ANAPH</name>
<organism evidence="1 2">
    <name type="scientific">Anaplasma phagocytophilum str. CRT53-1</name>
    <dbReference type="NCBI Taxonomy" id="1359157"/>
    <lineage>
        <taxon>Bacteria</taxon>
        <taxon>Pseudomonadati</taxon>
        <taxon>Pseudomonadota</taxon>
        <taxon>Alphaproteobacteria</taxon>
        <taxon>Rickettsiales</taxon>
        <taxon>Anaplasmataceae</taxon>
        <taxon>Anaplasma</taxon>
        <taxon>phagocytophilum group</taxon>
    </lineage>
</organism>
<accession>A0A0F3Q6P5</accession>
<dbReference type="Proteomes" id="UP000033722">
    <property type="component" value="Unassembled WGS sequence"/>
</dbReference>
<dbReference type="EMBL" id="LAOD01000007">
    <property type="protein sequence ID" value="KJV87851.1"/>
    <property type="molecule type" value="Genomic_DNA"/>
</dbReference>
<dbReference type="AlphaFoldDB" id="A0A0F3Q6P5"/>
<sequence length="106" mass="11898">MTSILVLFIAAVCDLYHIRKVCRSQGEKAEDVVLNNEFLKDQLSNFSIFNFVASCVISLIFKEDARSSCKVYDNVEDDVGTFLEMSMLECMEGRNDNLNTVTKAAA</sequence>
<proteinExistence type="predicted"/>